<proteinExistence type="predicted"/>
<evidence type="ECO:0000313" key="3">
    <source>
        <dbReference type="Proteomes" id="UP000797356"/>
    </source>
</evidence>
<gene>
    <name evidence="2" type="ORF">COCNU_09G005470</name>
</gene>
<dbReference type="AlphaFoldDB" id="A0A8K0N7F2"/>
<feature type="compositionally biased region" description="Basic and acidic residues" evidence="1">
    <location>
        <begin position="264"/>
        <end position="276"/>
    </location>
</feature>
<organism evidence="2 3">
    <name type="scientific">Cocos nucifera</name>
    <name type="common">Coconut palm</name>
    <dbReference type="NCBI Taxonomy" id="13894"/>
    <lineage>
        <taxon>Eukaryota</taxon>
        <taxon>Viridiplantae</taxon>
        <taxon>Streptophyta</taxon>
        <taxon>Embryophyta</taxon>
        <taxon>Tracheophyta</taxon>
        <taxon>Spermatophyta</taxon>
        <taxon>Magnoliopsida</taxon>
        <taxon>Liliopsida</taxon>
        <taxon>Arecaceae</taxon>
        <taxon>Arecoideae</taxon>
        <taxon>Cocoseae</taxon>
        <taxon>Attaleinae</taxon>
        <taxon>Cocos</taxon>
    </lineage>
</organism>
<dbReference type="Proteomes" id="UP000797356">
    <property type="component" value="Chromosome 9"/>
</dbReference>
<reference evidence="2" key="2">
    <citation type="submission" date="2019-07" db="EMBL/GenBank/DDBJ databases">
        <authorList>
            <person name="Yang Y."/>
            <person name="Bocs S."/>
            <person name="Baudouin L."/>
        </authorList>
    </citation>
    <scope>NUCLEOTIDE SEQUENCE</scope>
    <source>
        <tissue evidence="2">Spear leaf of Hainan Tall coconut</tissue>
    </source>
</reference>
<name>A0A8K0N7F2_COCNU</name>
<evidence type="ECO:0000256" key="1">
    <source>
        <dbReference type="SAM" id="MobiDB-lite"/>
    </source>
</evidence>
<accession>A0A8K0N7F2</accession>
<reference evidence="2" key="1">
    <citation type="journal article" date="2017" name="Gigascience">
        <title>The genome draft of coconut (Cocos nucifera).</title>
        <authorList>
            <person name="Xiao Y."/>
            <person name="Xu P."/>
            <person name="Fan H."/>
            <person name="Baudouin L."/>
            <person name="Xia W."/>
            <person name="Bocs S."/>
            <person name="Xu J."/>
            <person name="Li Q."/>
            <person name="Guo A."/>
            <person name="Zhou L."/>
            <person name="Li J."/>
            <person name="Wu Y."/>
            <person name="Ma Z."/>
            <person name="Armero A."/>
            <person name="Issali A.E."/>
            <person name="Liu N."/>
            <person name="Peng M."/>
            <person name="Yang Y."/>
        </authorList>
    </citation>
    <scope>NUCLEOTIDE SEQUENCE</scope>
    <source>
        <tissue evidence="2">Spear leaf of Hainan Tall coconut</tissue>
    </source>
</reference>
<dbReference type="PANTHER" id="PTHR35477">
    <property type="entry name" value="OS06G0728500 PROTEIN"/>
    <property type="match status" value="1"/>
</dbReference>
<dbReference type="OrthoDB" id="1910495at2759"/>
<feature type="region of interest" description="Disordered" evidence="1">
    <location>
        <begin position="262"/>
        <end position="285"/>
    </location>
</feature>
<keyword evidence="3" id="KW-1185">Reference proteome</keyword>
<comment type="caution">
    <text evidence="2">The sequence shown here is derived from an EMBL/GenBank/DDBJ whole genome shotgun (WGS) entry which is preliminary data.</text>
</comment>
<protein>
    <submittedName>
        <fullName evidence="2">Uncharacterized protein</fullName>
    </submittedName>
</protein>
<dbReference type="EMBL" id="CM017880">
    <property type="protein sequence ID" value="KAG1361084.1"/>
    <property type="molecule type" value="Genomic_DNA"/>
</dbReference>
<evidence type="ECO:0000313" key="2">
    <source>
        <dbReference type="EMBL" id="KAG1361084.1"/>
    </source>
</evidence>
<sequence>MDSFDLNTRLPPRKRLLAGLKKEGSDCDFSLPVPLISSDLSARIRDIINSTTSSPDEIIEATKSVALAAAEVAAAARATATEKAAAAVKARTAAKNALELLDSISRSEAARKDCPTKTKSRKKHVAVKLLYGNKQPVGNRETDEELARRLHRAMNSSPRISKSKQKKLHGSGKVEVQNGGAACSGNSPVSGAKAVQLNNGYSVDKLEENIVLCSKDDLFEREEEESGCHLEKCHHGSKDRRIAGCSKAKIKRKKLPLSQCNVRDQGETEETQKSVDHALTGESELDHVERYTSSDNAKHSDDGHLSMKITSTWKCKKLKVSQCSSDSKIMHALCSNPAPAKPSAMVKVD</sequence>
<dbReference type="PANTHER" id="PTHR35477:SF1">
    <property type="entry name" value="OS06G0728500 PROTEIN"/>
    <property type="match status" value="1"/>
</dbReference>